<dbReference type="AlphaFoldDB" id="Q7U929"/>
<dbReference type="InterPro" id="IPR029063">
    <property type="entry name" value="SAM-dependent_MTases_sf"/>
</dbReference>
<reference evidence="1 2" key="1">
    <citation type="journal article" date="2003" name="Nature">
        <title>The genome of a motile marine Synechococcus.</title>
        <authorList>
            <person name="Palenik B."/>
            <person name="Brahamsha B."/>
            <person name="Larimer F."/>
            <person name="Land M."/>
            <person name="Hauser L."/>
            <person name="Chain P."/>
            <person name="Lamerdin J."/>
            <person name="Regala W."/>
            <person name="Allen E.A."/>
            <person name="McCarren J."/>
            <person name="Paulsen I."/>
            <person name="Dufresne A."/>
            <person name="Partensky F."/>
            <person name="Webb E."/>
            <person name="Waterbury J."/>
        </authorList>
    </citation>
    <scope>NUCLEOTIDE SEQUENCE [LARGE SCALE GENOMIC DNA]</scope>
    <source>
        <strain evidence="1 2">WH8102</strain>
    </source>
</reference>
<dbReference type="Gene3D" id="3.40.50.150">
    <property type="entry name" value="Vaccinia Virus protein VP39"/>
    <property type="match status" value="1"/>
</dbReference>
<protein>
    <submittedName>
        <fullName evidence="1">Conserved hypothetical</fullName>
    </submittedName>
</protein>
<dbReference type="KEGG" id="syw:SYNW0430"/>
<dbReference type="eggNOG" id="COG4122">
    <property type="taxonomic scope" value="Bacteria"/>
</dbReference>
<dbReference type="Pfam" id="PF13578">
    <property type="entry name" value="Methyltransf_24"/>
    <property type="match status" value="1"/>
</dbReference>
<evidence type="ECO:0000313" key="1">
    <source>
        <dbReference type="EMBL" id="CAE06945.1"/>
    </source>
</evidence>
<dbReference type="STRING" id="84588.SYNW0430"/>
<name>Q7U929_PARMW</name>
<accession>Q7U929</accession>
<dbReference type="HOGENOM" id="CLU_1314863_0_0_3"/>
<evidence type="ECO:0000313" key="2">
    <source>
        <dbReference type="Proteomes" id="UP000001422"/>
    </source>
</evidence>
<organism evidence="1 2">
    <name type="scientific">Parasynechococcus marenigrum (strain WH8102)</name>
    <dbReference type="NCBI Taxonomy" id="84588"/>
    <lineage>
        <taxon>Bacteria</taxon>
        <taxon>Bacillati</taxon>
        <taxon>Cyanobacteriota</taxon>
        <taxon>Cyanophyceae</taxon>
        <taxon>Synechococcales</taxon>
        <taxon>Prochlorococcaceae</taxon>
        <taxon>Parasynechococcus</taxon>
        <taxon>Parasynechococcus marenigrum</taxon>
    </lineage>
</organism>
<dbReference type="Proteomes" id="UP000001422">
    <property type="component" value="Chromosome"/>
</dbReference>
<dbReference type="RefSeq" id="WP_011127304.1">
    <property type="nucleotide sequence ID" value="NC_005070.1"/>
</dbReference>
<dbReference type="EMBL" id="BX569690">
    <property type="protein sequence ID" value="CAE06945.1"/>
    <property type="molecule type" value="Genomic_DNA"/>
</dbReference>
<proteinExistence type="predicted"/>
<dbReference type="SUPFAM" id="SSF53335">
    <property type="entry name" value="S-adenosyl-L-methionine-dependent methyltransferases"/>
    <property type="match status" value="1"/>
</dbReference>
<keyword evidence="2" id="KW-1185">Reference proteome</keyword>
<gene>
    <name evidence="1" type="ordered locus">SYNW0430</name>
</gene>
<sequence length="209" mass="24251">MTFFQRITNKLKRSFGLGVRKTEPWFELAEAALIYKAESYKSYDLKLLKLTGVEIGAHRGNHAARILSRLPISSLCLIDPWSVYSGDEDYFQNQNIQESFYLETCSRFKSDPRVMISRKSSLEAIHDFADSSLDFAYIDGDHSYQAVSQDLNLWWPKVKHRGLLVGDDYKFKFPGVMKAIEEFQALHQVSLYKLDRGQYSFLKIEKDLL</sequence>